<dbReference type="InterPro" id="IPR001734">
    <property type="entry name" value="Na/solute_symporter"/>
</dbReference>
<protein>
    <submittedName>
        <fullName evidence="14">Sodium/solute symporter</fullName>
    </submittedName>
</protein>
<dbReference type="PANTHER" id="PTHR48086:SF3">
    <property type="entry name" value="SODIUM_PROLINE SYMPORTER"/>
    <property type="match status" value="1"/>
</dbReference>
<keyword evidence="4" id="KW-1003">Cell membrane</keyword>
<keyword evidence="6" id="KW-0769">Symport</keyword>
<evidence type="ECO:0000256" key="7">
    <source>
        <dbReference type="ARBA" id="ARBA00022989"/>
    </source>
</evidence>
<dbReference type="InterPro" id="IPR038377">
    <property type="entry name" value="Na/Glc_symporter_sf"/>
</dbReference>
<evidence type="ECO:0000256" key="12">
    <source>
        <dbReference type="RuleBase" id="RU362091"/>
    </source>
</evidence>
<dbReference type="Pfam" id="PF00474">
    <property type="entry name" value="SSF"/>
    <property type="match status" value="1"/>
</dbReference>
<evidence type="ECO:0000256" key="4">
    <source>
        <dbReference type="ARBA" id="ARBA00022475"/>
    </source>
</evidence>
<evidence type="ECO:0000256" key="2">
    <source>
        <dbReference type="ARBA" id="ARBA00006434"/>
    </source>
</evidence>
<dbReference type="GO" id="GO:0005298">
    <property type="term" value="F:proline:sodium symporter activity"/>
    <property type="evidence" value="ECO:0007669"/>
    <property type="project" value="TreeGrafter"/>
</dbReference>
<keyword evidence="8" id="KW-0915">Sodium</keyword>
<evidence type="ECO:0000256" key="8">
    <source>
        <dbReference type="ARBA" id="ARBA00023053"/>
    </source>
</evidence>
<keyword evidence="10 13" id="KW-0472">Membrane</keyword>
<comment type="subcellular location">
    <subcellularLocation>
        <location evidence="1">Cell membrane</location>
        <topology evidence="1">Multi-pass membrane protein</topology>
    </subcellularLocation>
</comment>
<accession>Q12YS8</accession>
<evidence type="ECO:0000313" key="15">
    <source>
        <dbReference type="Proteomes" id="UP000001979"/>
    </source>
</evidence>
<sequence>MAVNTSTLGIFVLVYLLAVFYCGWLAYKRTKDVEDYMLAGRKVNPYILALSYGAAFISTAAIIGFGGVTGTLGLGTLWLVFMNIFVGIFIAFVVFGARTRRIGLNLGAVTFPELIGRRFQSRFIQGYSGALIALFMPLYAGIVLIGGARFMETALCMSNIAFAGTTDTALNIEDGTKIASFYTMELANTFPELACWEGSSVEHETTYYNFNGDITAYTFNVVKNDRYQEYILVSATKDNYPILEFSKGKLPHMDSDIKDGTQSLVTDYASENRLSIEKSTPIYAGATFYYDKYEMVDSRDKSEKTILVDRFSKNVIDITNAKPLDNVEKNTILENEDIQEAWTNLEYSMTDTKYSASPIATRSSLGYIFDVPLKHGT</sequence>
<dbReference type="EMBL" id="CP000300">
    <property type="protein sequence ID" value="ABE51398.1"/>
    <property type="molecule type" value="Genomic_DNA"/>
</dbReference>
<evidence type="ECO:0000313" key="14">
    <source>
        <dbReference type="EMBL" id="ABE51398.1"/>
    </source>
</evidence>
<feature type="transmembrane region" description="Helical" evidence="13">
    <location>
        <begin position="127"/>
        <end position="151"/>
    </location>
</feature>
<keyword evidence="3" id="KW-0813">Transport</keyword>
<keyword evidence="9" id="KW-0406">Ion transport</keyword>
<keyword evidence="7 13" id="KW-1133">Transmembrane helix</keyword>
<evidence type="ECO:0000256" key="1">
    <source>
        <dbReference type="ARBA" id="ARBA00004651"/>
    </source>
</evidence>
<dbReference type="AlphaFoldDB" id="Q12YS8"/>
<comment type="similarity">
    <text evidence="2 12">Belongs to the sodium:solute symporter (SSF) (TC 2.A.21) family.</text>
</comment>
<keyword evidence="15" id="KW-1185">Reference proteome</keyword>
<dbReference type="KEGG" id="mbu:Mbur_0408"/>
<dbReference type="PROSITE" id="PS50283">
    <property type="entry name" value="NA_SOLUT_SYMP_3"/>
    <property type="match status" value="1"/>
</dbReference>
<keyword evidence="5 13" id="KW-0812">Transmembrane</keyword>
<evidence type="ECO:0000256" key="3">
    <source>
        <dbReference type="ARBA" id="ARBA00022448"/>
    </source>
</evidence>
<evidence type="ECO:0000256" key="5">
    <source>
        <dbReference type="ARBA" id="ARBA00022692"/>
    </source>
</evidence>
<proteinExistence type="inferred from homology"/>
<feature type="transmembrane region" description="Helical" evidence="13">
    <location>
        <begin position="6"/>
        <end position="26"/>
    </location>
</feature>
<keyword evidence="11" id="KW-0739">Sodium transport</keyword>
<dbReference type="PANTHER" id="PTHR48086">
    <property type="entry name" value="SODIUM/PROLINE SYMPORTER-RELATED"/>
    <property type="match status" value="1"/>
</dbReference>
<evidence type="ECO:0000256" key="13">
    <source>
        <dbReference type="SAM" id="Phobius"/>
    </source>
</evidence>
<dbReference type="Proteomes" id="UP000001979">
    <property type="component" value="Chromosome"/>
</dbReference>
<dbReference type="GO" id="GO:0015824">
    <property type="term" value="P:proline transport"/>
    <property type="evidence" value="ECO:0007669"/>
    <property type="project" value="TreeGrafter"/>
</dbReference>
<evidence type="ECO:0000256" key="6">
    <source>
        <dbReference type="ARBA" id="ARBA00022847"/>
    </source>
</evidence>
<reference evidence="15" key="1">
    <citation type="journal article" date="2009" name="ISME J.">
        <title>The genome sequence of the psychrophilic archaeon, Methanococcoides burtonii: the role of genome evolution in cold adaptation.</title>
        <authorList>
            <person name="Allen M.A."/>
            <person name="Lauro F.M."/>
            <person name="Williams T.J."/>
            <person name="Burg D."/>
            <person name="Siddiqui K.S."/>
            <person name="De Francisci D."/>
            <person name="Chong K.W."/>
            <person name="Pilak O."/>
            <person name="Chew H.H."/>
            <person name="De Maere M.Z."/>
            <person name="Ting L."/>
            <person name="Katrib M."/>
            <person name="Ng C."/>
            <person name="Sowers K.R."/>
            <person name="Galperin M.Y."/>
            <person name="Anderson I.J."/>
            <person name="Ivanova N."/>
            <person name="Dalin E."/>
            <person name="Martinez M."/>
            <person name="Lapidus A."/>
            <person name="Hauser L."/>
            <person name="Land M."/>
            <person name="Thomas T."/>
            <person name="Cavicchioli R."/>
        </authorList>
    </citation>
    <scope>NUCLEOTIDE SEQUENCE [LARGE SCALE GENOMIC DNA]</scope>
    <source>
        <strain evidence="15">DSM 6242 / NBRC 107633 / OCM 468 / ACE-M</strain>
    </source>
</reference>
<dbReference type="STRING" id="259564.Mbur_0408"/>
<dbReference type="Gene3D" id="1.20.1730.10">
    <property type="entry name" value="Sodium/glucose cotransporter"/>
    <property type="match status" value="1"/>
</dbReference>
<evidence type="ECO:0000256" key="9">
    <source>
        <dbReference type="ARBA" id="ARBA00023065"/>
    </source>
</evidence>
<dbReference type="InterPro" id="IPR050277">
    <property type="entry name" value="Sodium:Solute_Symporter"/>
</dbReference>
<dbReference type="GO" id="GO:0015193">
    <property type="term" value="F:L-proline transmembrane transporter activity"/>
    <property type="evidence" value="ECO:0007669"/>
    <property type="project" value="TreeGrafter"/>
</dbReference>
<evidence type="ECO:0000256" key="11">
    <source>
        <dbReference type="ARBA" id="ARBA00023201"/>
    </source>
</evidence>
<organism evidence="14 15">
    <name type="scientific">Methanococcoides burtonii (strain DSM 6242 / NBRC 107633 / OCM 468 / ACE-M)</name>
    <dbReference type="NCBI Taxonomy" id="259564"/>
    <lineage>
        <taxon>Archaea</taxon>
        <taxon>Methanobacteriati</taxon>
        <taxon>Methanobacteriota</taxon>
        <taxon>Stenosarchaea group</taxon>
        <taxon>Methanomicrobia</taxon>
        <taxon>Methanosarcinales</taxon>
        <taxon>Methanosarcinaceae</taxon>
        <taxon>Methanococcoides</taxon>
    </lineage>
</organism>
<name>Q12YS8_METBU</name>
<feature type="transmembrane region" description="Helical" evidence="13">
    <location>
        <begin position="77"/>
        <end position="97"/>
    </location>
</feature>
<evidence type="ECO:0000256" key="10">
    <source>
        <dbReference type="ARBA" id="ARBA00023136"/>
    </source>
</evidence>
<dbReference type="GO" id="GO:0005886">
    <property type="term" value="C:plasma membrane"/>
    <property type="evidence" value="ECO:0007669"/>
    <property type="project" value="UniProtKB-SubCell"/>
</dbReference>
<gene>
    <name evidence="14" type="ordered locus">Mbur_0408</name>
</gene>
<feature type="transmembrane region" description="Helical" evidence="13">
    <location>
        <begin position="46"/>
        <end position="65"/>
    </location>
</feature>
<dbReference type="HOGENOM" id="CLU_732833_0_0_2"/>